<dbReference type="PANTHER" id="PTHR33932:SF4">
    <property type="entry name" value="NA(+)_H(+) ANTIPORTER SUBUNIT B"/>
    <property type="match status" value="1"/>
</dbReference>
<accession>A0A2M9R602</accession>
<evidence type="ECO:0000256" key="2">
    <source>
        <dbReference type="ARBA" id="ARBA00009425"/>
    </source>
</evidence>
<dbReference type="AlphaFoldDB" id="A0A2M9R602"/>
<dbReference type="EMBL" id="NIPO01000001">
    <property type="protein sequence ID" value="PJR04153.1"/>
    <property type="molecule type" value="Genomic_DNA"/>
</dbReference>
<feature type="transmembrane region" description="Helical" evidence="7">
    <location>
        <begin position="51"/>
        <end position="70"/>
    </location>
</feature>
<dbReference type="InterPro" id="IPR050622">
    <property type="entry name" value="CPA3_antiporter_subunitB"/>
</dbReference>
<evidence type="ECO:0000313" key="10">
    <source>
        <dbReference type="Proteomes" id="UP000231960"/>
    </source>
</evidence>
<keyword evidence="3" id="KW-1003">Cell membrane</keyword>
<evidence type="ECO:0000256" key="1">
    <source>
        <dbReference type="ARBA" id="ARBA00004651"/>
    </source>
</evidence>
<name>A0A2M9R602_9FLAO</name>
<evidence type="ECO:0000256" key="3">
    <source>
        <dbReference type="ARBA" id="ARBA00022475"/>
    </source>
</evidence>
<dbReference type="OrthoDB" id="9798859at2"/>
<comment type="caution">
    <text evidence="9">The sequence shown here is derived from an EMBL/GenBank/DDBJ whole genome shotgun (WGS) entry which is preliminary data.</text>
</comment>
<reference evidence="9 10" key="1">
    <citation type="submission" date="2017-06" db="EMBL/GenBank/DDBJ databases">
        <title>Description of Avrilella dinanensis gen. nov. sp. nov.</title>
        <authorList>
            <person name="Leyer C."/>
            <person name="Sassi M."/>
            <person name="Minet J."/>
            <person name="Kayal S."/>
            <person name="Cattoir V."/>
        </authorList>
    </citation>
    <scope>NUCLEOTIDE SEQUENCE [LARGE SCALE GENOMIC DNA]</scope>
    <source>
        <strain evidence="9 10">UR159</strain>
    </source>
</reference>
<keyword evidence="5 7" id="KW-1133">Transmembrane helix</keyword>
<comment type="similarity">
    <text evidence="2">Belongs to the CPA3 antiporters (TC 2.A.63) subunit B family.</text>
</comment>
<keyword evidence="4 7" id="KW-0812">Transmembrane</keyword>
<evidence type="ECO:0000256" key="6">
    <source>
        <dbReference type="ARBA" id="ARBA00023136"/>
    </source>
</evidence>
<evidence type="ECO:0000313" key="9">
    <source>
        <dbReference type="EMBL" id="PJR04153.1"/>
    </source>
</evidence>
<dbReference type="RefSeq" id="WP_100677716.1">
    <property type="nucleotide sequence ID" value="NZ_JAJUJS010000006.1"/>
</dbReference>
<comment type="subcellular location">
    <subcellularLocation>
        <location evidence="1">Cell membrane</location>
        <topology evidence="1">Multi-pass membrane protein</topology>
    </subcellularLocation>
</comment>
<dbReference type="NCBIfam" id="NF009163">
    <property type="entry name" value="PRK12509.1"/>
    <property type="match status" value="1"/>
</dbReference>
<dbReference type="InterPro" id="IPR007182">
    <property type="entry name" value="MnhB"/>
</dbReference>
<evidence type="ECO:0000259" key="8">
    <source>
        <dbReference type="Pfam" id="PF04039"/>
    </source>
</evidence>
<evidence type="ECO:0000256" key="7">
    <source>
        <dbReference type="SAM" id="Phobius"/>
    </source>
</evidence>
<keyword evidence="10" id="KW-1185">Reference proteome</keyword>
<feature type="transmembrane region" description="Helical" evidence="7">
    <location>
        <begin position="122"/>
        <end position="147"/>
    </location>
</feature>
<protein>
    <submittedName>
        <fullName evidence="9">Na(+)/H(+) antiporter subunit B</fullName>
    </submittedName>
</protein>
<dbReference type="GO" id="GO:0005886">
    <property type="term" value="C:plasma membrane"/>
    <property type="evidence" value="ECO:0007669"/>
    <property type="project" value="UniProtKB-SubCell"/>
</dbReference>
<gene>
    <name evidence="9" type="ORF">CDL10_06180</name>
</gene>
<dbReference type="Proteomes" id="UP000231960">
    <property type="component" value="Unassembled WGS sequence"/>
</dbReference>
<evidence type="ECO:0000256" key="4">
    <source>
        <dbReference type="ARBA" id="ARBA00022692"/>
    </source>
</evidence>
<proteinExistence type="inferred from homology"/>
<feature type="transmembrane region" description="Helical" evidence="7">
    <location>
        <begin position="82"/>
        <end position="102"/>
    </location>
</feature>
<evidence type="ECO:0000256" key="5">
    <source>
        <dbReference type="ARBA" id="ARBA00022989"/>
    </source>
</evidence>
<feature type="transmembrane region" description="Helical" evidence="7">
    <location>
        <begin position="27"/>
        <end position="45"/>
    </location>
</feature>
<feature type="domain" description="Na+/H+ antiporter MnhB subunit-related protein" evidence="8">
    <location>
        <begin position="21"/>
        <end position="142"/>
    </location>
</feature>
<dbReference type="PANTHER" id="PTHR33932">
    <property type="entry name" value="NA(+)/H(+) ANTIPORTER SUBUNIT B"/>
    <property type="match status" value="1"/>
</dbReference>
<sequence length="151" mass="16625">MAKDKDDLERKTVLKLQNTFLRTASNYLLPLLLLFSVFVLLRGHYLPGGGFVGGLIASIAFVLHSFAYNTRKTKLLFRRDPFFLIPSGLILSFVSAVLPTLIGKNFLSALWFAESLEIIGSVGSALIFDLGVYLVVVGVVLTILFTISENV</sequence>
<keyword evidence="6 7" id="KW-0472">Membrane</keyword>
<organism evidence="9 10">
    <name type="scientific">Avrilella dinanensis</name>
    <dbReference type="NCBI Taxonomy" id="2008672"/>
    <lineage>
        <taxon>Bacteria</taxon>
        <taxon>Pseudomonadati</taxon>
        <taxon>Bacteroidota</taxon>
        <taxon>Flavobacteriia</taxon>
        <taxon>Flavobacteriales</taxon>
        <taxon>Flavobacteriaceae</taxon>
        <taxon>Avrilella</taxon>
    </lineage>
</organism>
<dbReference type="Pfam" id="PF04039">
    <property type="entry name" value="MnhB"/>
    <property type="match status" value="1"/>
</dbReference>